<proteinExistence type="predicted"/>
<dbReference type="AlphaFoldDB" id="A0AAE1AB58"/>
<evidence type="ECO:0000256" key="3">
    <source>
        <dbReference type="ARBA" id="ARBA00022989"/>
    </source>
</evidence>
<dbReference type="PANTHER" id="PTHR46641:SF18">
    <property type="entry name" value="G-PROTEIN COUPLED RECEPTORS FAMILY 1 PROFILE DOMAIN-CONTAINING PROTEIN"/>
    <property type="match status" value="1"/>
</dbReference>
<accession>A0AAE1AB58</accession>
<evidence type="ECO:0000256" key="2">
    <source>
        <dbReference type="ARBA" id="ARBA00022692"/>
    </source>
</evidence>
<keyword evidence="4 5" id="KW-0472">Membrane</keyword>
<feature type="transmembrane region" description="Helical" evidence="5">
    <location>
        <begin position="73"/>
        <end position="97"/>
    </location>
</feature>
<dbReference type="Gene3D" id="1.20.1070.10">
    <property type="entry name" value="Rhodopsin 7-helix transmembrane proteins"/>
    <property type="match status" value="1"/>
</dbReference>
<feature type="domain" description="G-protein coupled receptors family 1 profile" evidence="6">
    <location>
        <begin position="52"/>
        <end position="339"/>
    </location>
</feature>
<dbReference type="InterPro" id="IPR019427">
    <property type="entry name" value="7TM_GPCR_serpentine_rcpt_Srw"/>
</dbReference>
<keyword evidence="8" id="KW-1185">Reference proteome</keyword>
<feature type="transmembrane region" description="Helical" evidence="5">
    <location>
        <begin position="156"/>
        <end position="178"/>
    </location>
</feature>
<dbReference type="GO" id="GO:0016020">
    <property type="term" value="C:membrane"/>
    <property type="evidence" value="ECO:0007669"/>
    <property type="project" value="UniProtKB-SubCell"/>
</dbReference>
<comment type="caution">
    <text evidence="7">The sequence shown here is derived from an EMBL/GenBank/DDBJ whole genome shotgun (WGS) entry which is preliminary data.</text>
</comment>
<protein>
    <recommendedName>
        <fullName evidence="6">G-protein coupled receptors family 1 profile domain-containing protein</fullName>
    </recommendedName>
</protein>
<feature type="transmembrane region" description="Helical" evidence="5">
    <location>
        <begin position="276"/>
        <end position="296"/>
    </location>
</feature>
<name>A0AAE1AB58_9GAST</name>
<keyword evidence="2 5" id="KW-0812">Transmembrane</keyword>
<evidence type="ECO:0000313" key="7">
    <source>
        <dbReference type="EMBL" id="KAK3784673.1"/>
    </source>
</evidence>
<evidence type="ECO:0000256" key="5">
    <source>
        <dbReference type="SAM" id="Phobius"/>
    </source>
</evidence>
<feature type="transmembrane region" description="Helical" evidence="5">
    <location>
        <begin position="38"/>
        <end position="61"/>
    </location>
</feature>
<comment type="subcellular location">
    <subcellularLocation>
        <location evidence="1">Membrane</location>
    </subcellularLocation>
</comment>
<feature type="transmembrane region" description="Helical" evidence="5">
    <location>
        <begin position="117"/>
        <end position="135"/>
    </location>
</feature>
<dbReference type="InterPro" id="IPR052954">
    <property type="entry name" value="GPCR-Ligand_Int"/>
</dbReference>
<dbReference type="PANTHER" id="PTHR46641">
    <property type="entry name" value="FMRFAMIDE RECEPTOR-RELATED"/>
    <property type="match status" value="1"/>
</dbReference>
<dbReference type="InterPro" id="IPR017452">
    <property type="entry name" value="GPCR_Rhodpsn_7TM"/>
</dbReference>
<organism evidence="7 8">
    <name type="scientific">Elysia crispata</name>
    <name type="common">lettuce slug</name>
    <dbReference type="NCBI Taxonomy" id="231223"/>
    <lineage>
        <taxon>Eukaryota</taxon>
        <taxon>Metazoa</taxon>
        <taxon>Spiralia</taxon>
        <taxon>Lophotrochozoa</taxon>
        <taxon>Mollusca</taxon>
        <taxon>Gastropoda</taxon>
        <taxon>Heterobranchia</taxon>
        <taxon>Euthyneura</taxon>
        <taxon>Panpulmonata</taxon>
        <taxon>Sacoglossa</taxon>
        <taxon>Placobranchoidea</taxon>
        <taxon>Plakobranchidae</taxon>
        <taxon>Elysia</taxon>
    </lineage>
</organism>
<dbReference type="SUPFAM" id="SSF81321">
    <property type="entry name" value="Family A G protein-coupled receptor-like"/>
    <property type="match status" value="1"/>
</dbReference>
<feature type="transmembrane region" description="Helical" evidence="5">
    <location>
        <begin position="316"/>
        <end position="340"/>
    </location>
</feature>
<feature type="transmembrane region" description="Helical" evidence="5">
    <location>
        <begin position="212"/>
        <end position="238"/>
    </location>
</feature>
<evidence type="ECO:0000259" key="6">
    <source>
        <dbReference type="PROSITE" id="PS50262"/>
    </source>
</evidence>
<keyword evidence="3 5" id="KW-1133">Transmembrane helix</keyword>
<dbReference type="Pfam" id="PF10324">
    <property type="entry name" value="7TM_GPCR_Srw"/>
    <property type="match status" value="1"/>
</dbReference>
<dbReference type="PROSITE" id="PS50262">
    <property type="entry name" value="G_PROTEIN_RECEP_F1_2"/>
    <property type="match status" value="1"/>
</dbReference>
<evidence type="ECO:0000256" key="1">
    <source>
        <dbReference type="ARBA" id="ARBA00004370"/>
    </source>
</evidence>
<reference evidence="7" key="1">
    <citation type="journal article" date="2023" name="G3 (Bethesda)">
        <title>A reference genome for the long-term kleptoplast-retaining sea slug Elysia crispata morphotype clarki.</title>
        <authorList>
            <person name="Eastman K.E."/>
            <person name="Pendleton A.L."/>
            <person name="Shaikh M.A."/>
            <person name="Suttiyut T."/>
            <person name="Ogas R."/>
            <person name="Tomko P."/>
            <person name="Gavelis G."/>
            <person name="Widhalm J.R."/>
            <person name="Wisecaver J.H."/>
        </authorList>
    </citation>
    <scope>NUCLEOTIDE SEQUENCE</scope>
    <source>
        <strain evidence="7">ECLA1</strain>
    </source>
</reference>
<evidence type="ECO:0000313" key="8">
    <source>
        <dbReference type="Proteomes" id="UP001283361"/>
    </source>
</evidence>
<dbReference type="EMBL" id="JAWDGP010002218">
    <property type="protein sequence ID" value="KAK3784673.1"/>
    <property type="molecule type" value="Genomic_DNA"/>
</dbReference>
<dbReference type="Proteomes" id="UP001283361">
    <property type="component" value="Unassembled WGS sequence"/>
</dbReference>
<gene>
    <name evidence="7" type="ORF">RRG08_009399</name>
</gene>
<evidence type="ECO:0000256" key="4">
    <source>
        <dbReference type="ARBA" id="ARBA00023136"/>
    </source>
</evidence>
<dbReference type="GO" id="GO:0008528">
    <property type="term" value="F:G protein-coupled peptide receptor activity"/>
    <property type="evidence" value="ECO:0007669"/>
    <property type="project" value="InterPro"/>
</dbReference>
<sequence length="361" mass="40628">MENNSCCQIAFFSQNLSELPTGSKDMSSKSFSLFLETISYIIIPFCASGIFGNILVVITYSKMGFSDSINISYSALAITDILGLLFLTWTAICFIPALSNSDIPLVANHLVNPTGGAIYDIFNGIAAWVTAYISLERCLCVVFPLKIKIIVTRKKTLFVILTIYAFIGVPLLCANFLLHQFESIFDPERNRTVVTVKYHHDSVGNALYSFVYFYKFAISNLTSLVIILICSSVLAIHLRRSASFRLKASAQPTNQMGSSLSCDHRTRRKYLSDMRVSKIVLTIASVSILLGCLNATRTLTAVLWPDFRPTRDYSDIFRFVSKLISLLYLVNTNVNLFIYYKMGTKFRRTLRQILRFDLLTG</sequence>